<accession>A0AAD4VHR8</accession>
<proteinExistence type="predicted"/>
<dbReference type="EMBL" id="JAJFAZ020000006">
    <property type="protein sequence ID" value="KAI5325188.1"/>
    <property type="molecule type" value="Genomic_DNA"/>
</dbReference>
<evidence type="ECO:0000313" key="3">
    <source>
        <dbReference type="Proteomes" id="UP001054821"/>
    </source>
</evidence>
<organism evidence="2 3">
    <name type="scientific">Prunus dulcis</name>
    <name type="common">Almond</name>
    <name type="synonym">Amygdalus dulcis</name>
    <dbReference type="NCBI Taxonomy" id="3755"/>
    <lineage>
        <taxon>Eukaryota</taxon>
        <taxon>Viridiplantae</taxon>
        <taxon>Streptophyta</taxon>
        <taxon>Embryophyta</taxon>
        <taxon>Tracheophyta</taxon>
        <taxon>Spermatophyta</taxon>
        <taxon>Magnoliopsida</taxon>
        <taxon>eudicotyledons</taxon>
        <taxon>Gunneridae</taxon>
        <taxon>Pentapetalae</taxon>
        <taxon>rosids</taxon>
        <taxon>fabids</taxon>
        <taxon>Rosales</taxon>
        <taxon>Rosaceae</taxon>
        <taxon>Amygdaloideae</taxon>
        <taxon>Amygdaleae</taxon>
        <taxon>Prunus</taxon>
    </lineage>
</organism>
<feature type="domain" description="Reverse transcriptase Ty1/copia-type" evidence="1">
    <location>
        <begin position="6"/>
        <end position="83"/>
    </location>
</feature>
<sequence length="233" mass="26409">MQQPKDDILLACTNMSMLHNCKAFLAKHFNMTDLGKASYFLGIKISKNGKRCLLGLSQKTYTEKILKRFNMEGCVGSDVPILKGDKFSTDQAPKTDQGKHEMAEKLYASLVGSLMYAEVCTRPDIAFSVSVLGRFQSNLGQAHWIAGKRVMRYLQRTNDYKLVYKRGDRLEVEGYADADFAGCKDDSKSTPRYVFLFSGVVISWRSNRQPLTVASNMWQNFWLVMKQPLKLCG</sequence>
<dbReference type="PANTHER" id="PTHR11439">
    <property type="entry name" value="GAG-POL-RELATED RETROTRANSPOSON"/>
    <property type="match status" value="1"/>
</dbReference>
<dbReference type="InterPro" id="IPR013103">
    <property type="entry name" value="RVT_2"/>
</dbReference>
<dbReference type="Pfam" id="PF07727">
    <property type="entry name" value="RVT_2"/>
    <property type="match status" value="1"/>
</dbReference>
<evidence type="ECO:0000259" key="1">
    <source>
        <dbReference type="Pfam" id="PF07727"/>
    </source>
</evidence>
<comment type="caution">
    <text evidence="2">The sequence shown here is derived from an EMBL/GenBank/DDBJ whole genome shotgun (WGS) entry which is preliminary data.</text>
</comment>
<evidence type="ECO:0000313" key="2">
    <source>
        <dbReference type="EMBL" id="KAI5325188.1"/>
    </source>
</evidence>
<dbReference type="Proteomes" id="UP001054821">
    <property type="component" value="Chromosome 6"/>
</dbReference>
<dbReference type="PANTHER" id="PTHR11439:SF467">
    <property type="entry name" value="INTEGRASE CATALYTIC DOMAIN-CONTAINING PROTEIN"/>
    <property type="match status" value="1"/>
</dbReference>
<name>A0AAD4VHR8_PRUDU</name>
<gene>
    <name evidence="2" type="ORF">L3X38_034262</name>
</gene>
<reference evidence="2 3" key="1">
    <citation type="journal article" date="2022" name="G3 (Bethesda)">
        <title>Whole-genome sequence and methylome profiling of the almond [Prunus dulcis (Mill.) D.A. Webb] cultivar 'Nonpareil'.</title>
        <authorList>
            <person name="D'Amico-Willman K.M."/>
            <person name="Ouma W.Z."/>
            <person name="Meulia T."/>
            <person name="Sideli G.M."/>
            <person name="Gradziel T.M."/>
            <person name="Fresnedo-Ramirez J."/>
        </authorList>
    </citation>
    <scope>NUCLEOTIDE SEQUENCE [LARGE SCALE GENOMIC DNA]</scope>
    <source>
        <strain evidence="2">Clone GOH B32 T37-40</strain>
    </source>
</reference>
<keyword evidence="3" id="KW-1185">Reference proteome</keyword>
<protein>
    <recommendedName>
        <fullName evidence="1">Reverse transcriptase Ty1/copia-type domain-containing protein</fullName>
    </recommendedName>
</protein>
<dbReference type="AlphaFoldDB" id="A0AAD4VHR8"/>